<dbReference type="RefSeq" id="WP_343186749.1">
    <property type="nucleotide sequence ID" value="NZ_JBCITM010000016.1"/>
</dbReference>
<accession>A0ABU9VWA5</accession>
<evidence type="ECO:0000313" key="1">
    <source>
        <dbReference type="EMBL" id="MEN1761460.1"/>
    </source>
</evidence>
<keyword evidence="2" id="KW-1185">Reference proteome</keyword>
<protein>
    <submittedName>
        <fullName evidence="1">Uncharacterized protein</fullName>
    </submittedName>
</protein>
<proteinExistence type="predicted"/>
<sequence>MEFKVLSEYKIVDGYIVGFAPVVSSYDPESSNFGDDVFSEFTKIKDDKSLLKFASRYGLIGINQRHSAAPSDNESLRVFDEVVSLLSDEERRLLIIGEKGIMSYDSIDRIMEEVEYMRRVKEVIKNPEAYPDRTKEIESLARLNVEEYKRQRHYISRDKAASVISNKIKGRSISTVLKYNKRTNEYRYTPERDYTHLLPAIWFKLYSSVIEEKKDLKECPVCHQLHAGRGACCPPAPGEEVSPCTHTNKIREYRRRKREATKEAAQE</sequence>
<dbReference type="Proteomes" id="UP001407405">
    <property type="component" value="Unassembled WGS sequence"/>
</dbReference>
<organism evidence="1 2">
    <name type="scientific">Anoxynatronum sibiricum</name>
    <dbReference type="NCBI Taxonomy" id="210623"/>
    <lineage>
        <taxon>Bacteria</taxon>
        <taxon>Bacillati</taxon>
        <taxon>Bacillota</taxon>
        <taxon>Clostridia</taxon>
        <taxon>Eubacteriales</taxon>
        <taxon>Clostridiaceae</taxon>
        <taxon>Anoxynatronum</taxon>
    </lineage>
</organism>
<comment type="caution">
    <text evidence="1">The sequence shown here is derived from an EMBL/GenBank/DDBJ whole genome shotgun (WGS) entry which is preliminary data.</text>
</comment>
<dbReference type="EMBL" id="JBCITM010000016">
    <property type="protein sequence ID" value="MEN1761460.1"/>
    <property type="molecule type" value="Genomic_DNA"/>
</dbReference>
<reference evidence="1 2" key="1">
    <citation type="submission" date="2024-04" db="EMBL/GenBank/DDBJ databases">
        <title>Genome sequencing and metabolic network reconstruction of aminoacids and betaine degradation by Anoxynatronum sibiricum.</title>
        <authorList>
            <person name="Detkova E.N."/>
            <person name="Boltjanskaja Y.V."/>
            <person name="Mardanov A.V."/>
            <person name="Kevbrin V."/>
        </authorList>
    </citation>
    <scope>NUCLEOTIDE SEQUENCE [LARGE SCALE GENOMIC DNA]</scope>
    <source>
        <strain evidence="1 2">Z-7981</strain>
    </source>
</reference>
<evidence type="ECO:0000313" key="2">
    <source>
        <dbReference type="Proteomes" id="UP001407405"/>
    </source>
</evidence>
<name>A0ABU9VWA5_9CLOT</name>
<gene>
    <name evidence="1" type="ORF">AAIG11_13285</name>
</gene>